<organism evidence="1 2">
    <name type="scientific">Favolaschia claudopus</name>
    <dbReference type="NCBI Taxonomy" id="2862362"/>
    <lineage>
        <taxon>Eukaryota</taxon>
        <taxon>Fungi</taxon>
        <taxon>Dikarya</taxon>
        <taxon>Basidiomycota</taxon>
        <taxon>Agaricomycotina</taxon>
        <taxon>Agaricomycetes</taxon>
        <taxon>Agaricomycetidae</taxon>
        <taxon>Agaricales</taxon>
        <taxon>Marasmiineae</taxon>
        <taxon>Mycenaceae</taxon>
        <taxon>Favolaschia</taxon>
    </lineage>
</organism>
<keyword evidence="2" id="KW-1185">Reference proteome</keyword>
<dbReference type="EMBL" id="JAWWNJ010000004">
    <property type="protein sequence ID" value="KAK7057454.1"/>
    <property type="molecule type" value="Genomic_DNA"/>
</dbReference>
<proteinExistence type="predicted"/>
<dbReference type="AlphaFoldDB" id="A0AAW0DWV4"/>
<sequence length="231" mass="25872">MHLLADQPAPLIVKDSPLGYALIFLGAPVRDFRGEVVGGHVDAPSSPTGNYQDCILEVAASLTDDNASSPHQFYDLWELILMHWFPENEGYRIEHQWSIPYLEDSEGAADITFVVLDAGNPVVLLQLSAPSLHRNAYTRAAAQELSVSHFEHVAPYCTNDYPLCAITAMGKNWMGFHRSPNLTGFEAQSLGEEQRIEWMEDIVSEVSYEMIECFFCSLKEAVRVHRIATRS</sequence>
<gene>
    <name evidence="1" type="ORF">R3P38DRAFT_2841081</name>
</gene>
<comment type="caution">
    <text evidence="1">The sequence shown here is derived from an EMBL/GenBank/DDBJ whole genome shotgun (WGS) entry which is preliminary data.</text>
</comment>
<accession>A0AAW0DWV4</accession>
<name>A0AAW0DWV4_9AGAR</name>
<evidence type="ECO:0000313" key="1">
    <source>
        <dbReference type="EMBL" id="KAK7057454.1"/>
    </source>
</evidence>
<reference evidence="1 2" key="1">
    <citation type="journal article" date="2024" name="J Genomics">
        <title>Draft genome sequencing and assembly of Favolaschia claudopus CIRM-BRFM 2984 isolated from oak limbs.</title>
        <authorList>
            <person name="Navarro D."/>
            <person name="Drula E."/>
            <person name="Chaduli D."/>
            <person name="Cazenave R."/>
            <person name="Ahrendt S."/>
            <person name="Wang J."/>
            <person name="Lipzen A."/>
            <person name="Daum C."/>
            <person name="Barry K."/>
            <person name="Grigoriev I.V."/>
            <person name="Favel A."/>
            <person name="Rosso M.N."/>
            <person name="Martin F."/>
        </authorList>
    </citation>
    <scope>NUCLEOTIDE SEQUENCE [LARGE SCALE GENOMIC DNA]</scope>
    <source>
        <strain evidence="1 2">CIRM-BRFM 2984</strain>
    </source>
</reference>
<evidence type="ECO:0000313" key="2">
    <source>
        <dbReference type="Proteomes" id="UP001362999"/>
    </source>
</evidence>
<dbReference type="Proteomes" id="UP001362999">
    <property type="component" value="Unassembled WGS sequence"/>
</dbReference>
<protein>
    <submittedName>
        <fullName evidence="1">Uncharacterized protein</fullName>
    </submittedName>
</protein>